<evidence type="ECO:0000313" key="3">
    <source>
        <dbReference type="Proteomes" id="UP000241394"/>
    </source>
</evidence>
<evidence type="ECO:0000256" key="1">
    <source>
        <dbReference type="SAM" id="MobiDB-lite"/>
    </source>
</evidence>
<keyword evidence="3" id="KW-1185">Reference proteome</keyword>
<reference evidence="2 3" key="1">
    <citation type="submission" date="2017-07" db="EMBL/GenBank/DDBJ databases">
        <title>An improved, manually edited Actinidia chinensis var. chinensis (kiwifruit) genome highlights the challenges associated with draft genomes and gene prediction in plants.</title>
        <authorList>
            <person name="Pilkington S."/>
            <person name="Crowhurst R."/>
            <person name="Hilario E."/>
            <person name="Nardozza S."/>
            <person name="Fraser L."/>
            <person name="Peng Y."/>
            <person name="Gunaseelan K."/>
            <person name="Simpson R."/>
            <person name="Tahir J."/>
            <person name="Deroles S."/>
            <person name="Templeton K."/>
            <person name="Luo Z."/>
            <person name="Davy M."/>
            <person name="Cheng C."/>
            <person name="Mcneilage M."/>
            <person name="Scaglione D."/>
            <person name="Liu Y."/>
            <person name="Zhang Q."/>
            <person name="Datson P."/>
            <person name="De Silva N."/>
            <person name="Gardiner S."/>
            <person name="Bassett H."/>
            <person name="Chagne D."/>
            <person name="Mccallum J."/>
            <person name="Dzierzon H."/>
            <person name="Deng C."/>
            <person name="Wang Y.-Y."/>
            <person name="Barron N."/>
            <person name="Manako K."/>
            <person name="Bowen J."/>
            <person name="Foster T."/>
            <person name="Erridge Z."/>
            <person name="Tiffin H."/>
            <person name="Waite C."/>
            <person name="Davies K."/>
            <person name="Grierson E."/>
            <person name="Laing W."/>
            <person name="Kirk R."/>
            <person name="Chen X."/>
            <person name="Wood M."/>
            <person name="Montefiori M."/>
            <person name="Brummell D."/>
            <person name="Schwinn K."/>
            <person name="Catanach A."/>
            <person name="Fullerton C."/>
            <person name="Li D."/>
            <person name="Meiyalaghan S."/>
            <person name="Nieuwenhuizen N."/>
            <person name="Read N."/>
            <person name="Prakash R."/>
            <person name="Hunter D."/>
            <person name="Zhang H."/>
            <person name="Mckenzie M."/>
            <person name="Knabel M."/>
            <person name="Harris A."/>
            <person name="Allan A."/>
            <person name="Chen A."/>
            <person name="Janssen B."/>
            <person name="Plunkett B."/>
            <person name="Dwamena C."/>
            <person name="Voogd C."/>
            <person name="Leif D."/>
            <person name="Lafferty D."/>
            <person name="Souleyre E."/>
            <person name="Varkonyi-Gasic E."/>
            <person name="Gambi F."/>
            <person name="Hanley J."/>
            <person name="Yao J.-L."/>
            <person name="Cheung J."/>
            <person name="David K."/>
            <person name="Warren B."/>
            <person name="Marsh K."/>
            <person name="Snowden K."/>
            <person name="Lin-Wang K."/>
            <person name="Brian L."/>
            <person name="Martinez-Sanchez M."/>
            <person name="Wang M."/>
            <person name="Ileperuma N."/>
            <person name="Macnee N."/>
            <person name="Campin R."/>
            <person name="Mcatee P."/>
            <person name="Drummond R."/>
            <person name="Espley R."/>
            <person name="Ireland H."/>
            <person name="Wu R."/>
            <person name="Atkinson R."/>
            <person name="Karunairetnam S."/>
            <person name="Bulley S."/>
            <person name="Chunkath S."/>
            <person name="Hanley Z."/>
            <person name="Storey R."/>
            <person name="Thrimawithana A."/>
            <person name="Thomson S."/>
            <person name="David C."/>
            <person name="Testolin R."/>
        </authorList>
    </citation>
    <scope>NUCLEOTIDE SEQUENCE [LARGE SCALE GENOMIC DNA]</scope>
    <source>
        <strain evidence="3">cv. Red5</strain>
        <tissue evidence="2">Young leaf</tissue>
    </source>
</reference>
<organism evidence="2 3">
    <name type="scientific">Actinidia chinensis var. chinensis</name>
    <name type="common">Chinese soft-hair kiwi</name>
    <dbReference type="NCBI Taxonomy" id="1590841"/>
    <lineage>
        <taxon>Eukaryota</taxon>
        <taxon>Viridiplantae</taxon>
        <taxon>Streptophyta</taxon>
        <taxon>Embryophyta</taxon>
        <taxon>Tracheophyta</taxon>
        <taxon>Spermatophyta</taxon>
        <taxon>Magnoliopsida</taxon>
        <taxon>eudicotyledons</taxon>
        <taxon>Gunneridae</taxon>
        <taxon>Pentapetalae</taxon>
        <taxon>asterids</taxon>
        <taxon>Ericales</taxon>
        <taxon>Actinidiaceae</taxon>
        <taxon>Actinidia</taxon>
    </lineage>
</organism>
<reference evidence="3" key="2">
    <citation type="journal article" date="2018" name="BMC Genomics">
        <title>A manually annotated Actinidia chinensis var. chinensis (kiwifruit) genome highlights the challenges associated with draft genomes and gene prediction in plants.</title>
        <authorList>
            <person name="Pilkington S.M."/>
            <person name="Crowhurst R."/>
            <person name="Hilario E."/>
            <person name="Nardozza S."/>
            <person name="Fraser L."/>
            <person name="Peng Y."/>
            <person name="Gunaseelan K."/>
            <person name="Simpson R."/>
            <person name="Tahir J."/>
            <person name="Deroles S.C."/>
            <person name="Templeton K."/>
            <person name="Luo Z."/>
            <person name="Davy M."/>
            <person name="Cheng C."/>
            <person name="McNeilage M."/>
            <person name="Scaglione D."/>
            <person name="Liu Y."/>
            <person name="Zhang Q."/>
            <person name="Datson P."/>
            <person name="De Silva N."/>
            <person name="Gardiner S.E."/>
            <person name="Bassett H."/>
            <person name="Chagne D."/>
            <person name="McCallum J."/>
            <person name="Dzierzon H."/>
            <person name="Deng C."/>
            <person name="Wang Y.Y."/>
            <person name="Barron L."/>
            <person name="Manako K."/>
            <person name="Bowen J."/>
            <person name="Foster T.M."/>
            <person name="Erridge Z.A."/>
            <person name="Tiffin H."/>
            <person name="Waite C.N."/>
            <person name="Davies K.M."/>
            <person name="Grierson E.P."/>
            <person name="Laing W.A."/>
            <person name="Kirk R."/>
            <person name="Chen X."/>
            <person name="Wood M."/>
            <person name="Montefiori M."/>
            <person name="Brummell D.A."/>
            <person name="Schwinn K.E."/>
            <person name="Catanach A."/>
            <person name="Fullerton C."/>
            <person name="Li D."/>
            <person name="Meiyalaghan S."/>
            <person name="Nieuwenhuizen N."/>
            <person name="Read N."/>
            <person name="Prakash R."/>
            <person name="Hunter D."/>
            <person name="Zhang H."/>
            <person name="McKenzie M."/>
            <person name="Knabel M."/>
            <person name="Harris A."/>
            <person name="Allan A.C."/>
            <person name="Gleave A."/>
            <person name="Chen A."/>
            <person name="Janssen B.J."/>
            <person name="Plunkett B."/>
            <person name="Ampomah-Dwamena C."/>
            <person name="Voogd C."/>
            <person name="Leif D."/>
            <person name="Lafferty D."/>
            <person name="Souleyre E.J.F."/>
            <person name="Varkonyi-Gasic E."/>
            <person name="Gambi F."/>
            <person name="Hanley J."/>
            <person name="Yao J.L."/>
            <person name="Cheung J."/>
            <person name="David K.M."/>
            <person name="Warren B."/>
            <person name="Marsh K."/>
            <person name="Snowden K.C."/>
            <person name="Lin-Wang K."/>
            <person name="Brian L."/>
            <person name="Martinez-Sanchez M."/>
            <person name="Wang M."/>
            <person name="Ileperuma N."/>
            <person name="Macnee N."/>
            <person name="Campin R."/>
            <person name="McAtee P."/>
            <person name="Drummond R.S.M."/>
            <person name="Espley R.V."/>
            <person name="Ireland H.S."/>
            <person name="Wu R."/>
            <person name="Atkinson R.G."/>
            <person name="Karunairetnam S."/>
            <person name="Bulley S."/>
            <person name="Chunkath S."/>
            <person name="Hanley Z."/>
            <person name="Storey R."/>
            <person name="Thrimawithana A.H."/>
            <person name="Thomson S."/>
            <person name="David C."/>
            <person name="Testolin R."/>
            <person name="Huang H."/>
            <person name="Hellens R.P."/>
            <person name="Schaffer R.J."/>
        </authorList>
    </citation>
    <scope>NUCLEOTIDE SEQUENCE [LARGE SCALE GENOMIC DNA]</scope>
    <source>
        <strain evidence="3">cv. Red5</strain>
    </source>
</reference>
<dbReference type="EMBL" id="NKQK01000001">
    <property type="protein sequence ID" value="PSS36475.1"/>
    <property type="molecule type" value="Genomic_DNA"/>
</dbReference>
<sequence length="94" mass="10382">MEIQNSPNESKPLSPEQSSIVGSCRKNMSENASFVSNLRDHIHEFMSTPLEGHKACLKTTIQKIIAKFPTRNSSPEAVKQVVKKVESSIPSVES</sequence>
<comment type="caution">
    <text evidence="2">The sequence shown here is derived from an EMBL/GenBank/DDBJ whole genome shotgun (WGS) entry which is preliminary data.</text>
</comment>
<dbReference type="STRING" id="1590841.A0A2R6S2J2"/>
<protein>
    <submittedName>
        <fullName evidence="2">Exocyst complex component exo84 like</fullName>
    </submittedName>
</protein>
<gene>
    <name evidence="2" type="ORF">CEY00_Acc00990</name>
</gene>
<name>A0A2R6S2J2_ACTCC</name>
<accession>A0A2R6S2J2</accession>
<dbReference type="OMA" id="QFSISTW"/>
<evidence type="ECO:0000313" key="2">
    <source>
        <dbReference type="EMBL" id="PSS36475.1"/>
    </source>
</evidence>
<dbReference type="AlphaFoldDB" id="A0A2R6S2J2"/>
<dbReference type="OrthoDB" id="631057at2759"/>
<dbReference type="InParanoid" id="A0A2R6S2J2"/>
<feature type="region of interest" description="Disordered" evidence="1">
    <location>
        <begin position="1"/>
        <end position="22"/>
    </location>
</feature>
<dbReference type="PANTHER" id="PTHR33622">
    <property type="entry name" value="OS03G0724500 PROTEIN"/>
    <property type="match status" value="1"/>
</dbReference>
<dbReference type="PANTHER" id="PTHR33622:SF10">
    <property type="entry name" value="MARKER FOR OXIDATIVE STRESS RESPONSE PROTEIN"/>
    <property type="match status" value="1"/>
</dbReference>
<proteinExistence type="predicted"/>
<dbReference type="Proteomes" id="UP000241394">
    <property type="component" value="Chromosome LG1"/>
</dbReference>
<dbReference type="Gramene" id="PSS36475">
    <property type="protein sequence ID" value="PSS36475"/>
    <property type="gene ID" value="CEY00_Acc00990"/>
</dbReference>
<feature type="compositionally biased region" description="Polar residues" evidence="1">
    <location>
        <begin position="1"/>
        <end position="21"/>
    </location>
</feature>